<evidence type="ECO:0000256" key="1">
    <source>
        <dbReference type="ARBA" id="ARBA00004167"/>
    </source>
</evidence>
<dbReference type="Gene3D" id="3.30.479.30">
    <property type="entry name" value="Band 7 domain"/>
    <property type="match status" value="1"/>
</dbReference>
<evidence type="ECO:0000313" key="6">
    <source>
        <dbReference type="EMBL" id="MBR1139623.1"/>
    </source>
</evidence>
<comment type="caution">
    <text evidence="6">The sequence shown here is derived from an EMBL/GenBank/DDBJ whole genome shotgun (WGS) entry which is preliminary data.</text>
</comment>
<evidence type="ECO:0000259" key="5">
    <source>
        <dbReference type="Pfam" id="PF01145"/>
    </source>
</evidence>
<feature type="domain" description="Band 7" evidence="5">
    <location>
        <begin position="46"/>
        <end position="217"/>
    </location>
</feature>
<feature type="compositionally biased region" description="Pro residues" evidence="3">
    <location>
        <begin position="350"/>
        <end position="359"/>
    </location>
</feature>
<dbReference type="PANTHER" id="PTHR23222">
    <property type="entry name" value="PROHIBITIN"/>
    <property type="match status" value="1"/>
</dbReference>
<dbReference type="Pfam" id="PF01145">
    <property type="entry name" value="Band_7"/>
    <property type="match status" value="1"/>
</dbReference>
<feature type="transmembrane region" description="Helical" evidence="4">
    <location>
        <begin position="21"/>
        <end position="41"/>
    </location>
</feature>
<feature type="compositionally biased region" description="Low complexity" evidence="3">
    <location>
        <begin position="360"/>
        <end position="371"/>
    </location>
</feature>
<keyword evidence="4" id="KW-0812">Transmembrane</keyword>
<keyword evidence="2 4" id="KW-0472">Membrane</keyword>
<evidence type="ECO:0000256" key="4">
    <source>
        <dbReference type="SAM" id="Phobius"/>
    </source>
</evidence>
<evidence type="ECO:0000256" key="3">
    <source>
        <dbReference type="SAM" id="MobiDB-lite"/>
    </source>
</evidence>
<gene>
    <name evidence="6" type="ORF">JQ619_28090</name>
</gene>
<sequence length="436" mass="46602">MKHVPMPDLQMGGGGRLRARLRTAFLVTLAIVSFLVIYSWWHIFIVIPPGFAGVRYSLFFGGTSDNVVYNEGLHLQWPWNSVRIYDTRLISRSYKVEALSQGGLTISVDVTVFATPAPGKLAELNRQLGPDYFEKIVEPAISGGVRDVVGKITGDQLYLLSNQELESRVLSEAISEFPVDLVRLVKVIIRRVELPQQINEAIDHKLAEEQRAQAYMYILQSVEGEAARRRIEAAGIRDFQTIVGSSLTPALLTWQGIEATLQLAKSNNAKVVVIGNSSKELPLILGADMFKTNEALSGEKQDAAVAAAQPKPADAAQSTAPAQPAASAPASSSASPSPSTGPQSAVSPQPAAPVQPASPPQSAAPAQAPPQTLLYPQATAPSPPASRQFGVPRAQTGRGQPSPWSAPPRPTVLPSDPFGLPIQRNPLGSEPGRTAQ</sequence>
<dbReference type="InterPro" id="IPR000163">
    <property type="entry name" value="Prohibitin"/>
</dbReference>
<keyword evidence="4" id="KW-1133">Transmembrane helix</keyword>
<dbReference type="SUPFAM" id="SSF117892">
    <property type="entry name" value="Band 7/SPFH domain"/>
    <property type="match status" value="1"/>
</dbReference>
<dbReference type="InterPro" id="IPR036013">
    <property type="entry name" value="Band_7/SPFH_dom_sf"/>
</dbReference>
<accession>A0ABS5GE58</accession>
<dbReference type="InterPro" id="IPR001107">
    <property type="entry name" value="Band_7"/>
</dbReference>
<name>A0ABS5GE58_9BRAD</name>
<dbReference type="EMBL" id="JAFCLK010000031">
    <property type="protein sequence ID" value="MBR1139623.1"/>
    <property type="molecule type" value="Genomic_DNA"/>
</dbReference>
<dbReference type="CDD" id="cd03401">
    <property type="entry name" value="SPFH_prohibitin"/>
    <property type="match status" value="1"/>
</dbReference>
<protein>
    <submittedName>
        <fullName evidence="6">Prohibitin family protein</fullName>
    </submittedName>
</protein>
<dbReference type="PANTHER" id="PTHR23222:SF1">
    <property type="entry name" value="PROHIBITIN-2"/>
    <property type="match status" value="1"/>
</dbReference>
<comment type="subcellular location">
    <subcellularLocation>
        <location evidence="1">Membrane</location>
        <topology evidence="1">Single-pass membrane protein</topology>
    </subcellularLocation>
</comment>
<keyword evidence="7" id="KW-1185">Reference proteome</keyword>
<reference evidence="7" key="1">
    <citation type="journal article" date="2021" name="ISME J.">
        <title>Evolutionary origin and ecological implication of a unique nif island in free-living Bradyrhizobium lineages.</title>
        <authorList>
            <person name="Tao J."/>
        </authorList>
    </citation>
    <scope>NUCLEOTIDE SEQUENCE [LARGE SCALE GENOMIC DNA]</scope>
    <source>
        <strain evidence="7">SZCCT0094</strain>
    </source>
</reference>
<proteinExistence type="predicted"/>
<evidence type="ECO:0000256" key="2">
    <source>
        <dbReference type="ARBA" id="ARBA00023136"/>
    </source>
</evidence>
<feature type="region of interest" description="Disordered" evidence="3">
    <location>
        <begin position="301"/>
        <end position="436"/>
    </location>
</feature>
<dbReference type="RefSeq" id="WP_172236750.1">
    <property type="nucleotide sequence ID" value="NZ_JABFDP010000011.1"/>
</dbReference>
<dbReference type="Proteomes" id="UP001314635">
    <property type="component" value="Unassembled WGS sequence"/>
</dbReference>
<evidence type="ECO:0000313" key="7">
    <source>
        <dbReference type="Proteomes" id="UP001314635"/>
    </source>
</evidence>
<feature type="compositionally biased region" description="Low complexity" evidence="3">
    <location>
        <begin position="303"/>
        <end position="349"/>
    </location>
</feature>
<organism evidence="6 7">
    <name type="scientific">Bradyrhizobium denitrificans</name>
    <dbReference type="NCBI Taxonomy" id="2734912"/>
    <lineage>
        <taxon>Bacteria</taxon>
        <taxon>Pseudomonadati</taxon>
        <taxon>Pseudomonadota</taxon>
        <taxon>Alphaproteobacteria</taxon>
        <taxon>Hyphomicrobiales</taxon>
        <taxon>Nitrobacteraceae</taxon>
        <taxon>Bradyrhizobium</taxon>
    </lineage>
</organism>